<dbReference type="InParanoid" id="A0A369JKF6"/>
<name>A0A369JKF6_HYPMA</name>
<dbReference type="AlphaFoldDB" id="A0A369JKF6"/>
<protein>
    <submittedName>
        <fullName evidence="1">Uncharacterized protein</fullName>
    </submittedName>
</protein>
<proteinExistence type="predicted"/>
<sequence length="313" mass="35906">MSSESHGGGGSQGGHSWATGEDLPFEIWEFHVKQHLSRGAILALTKTNWAFHSWLQPFIHRNCQLFDVEHAIRFLKPLKDNPALASEVFTLCISITDFPYIRRPRFIRYWDLLLPILRSMTKLRCLIIGFAHSDSAFLDRWRERIQRFGGVVFPPSLEKVHLIAQDWPEPNGTRFYRSNGSPVIQGPFAASTWPMNLSIFQGVNLSDIRIKSGSFDEGDCVTEYELDMGIEDSEFHASSVMGVDLCLQKVGPRWDNILPWYAKNHSDQRIFYFAADRGESRLAWLDADDDEEQAVEDAAYRKNKIFSQVSTFQ</sequence>
<comment type="caution">
    <text evidence="1">The sequence shown here is derived from an EMBL/GenBank/DDBJ whole genome shotgun (WGS) entry which is preliminary data.</text>
</comment>
<evidence type="ECO:0000313" key="2">
    <source>
        <dbReference type="Proteomes" id="UP000076154"/>
    </source>
</evidence>
<reference evidence="1" key="1">
    <citation type="submission" date="2018-04" db="EMBL/GenBank/DDBJ databases">
        <title>Whole genome sequencing of Hypsizygus marmoreus.</title>
        <authorList>
            <person name="Choi I.-G."/>
            <person name="Min B."/>
            <person name="Kim J.-G."/>
            <person name="Kim S."/>
            <person name="Oh Y.-L."/>
            <person name="Kong W.-S."/>
            <person name="Park H."/>
            <person name="Jeong J."/>
            <person name="Song E.-S."/>
        </authorList>
    </citation>
    <scope>NUCLEOTIDE SEQUENCE [LARGE SCALE GENOMIC DNA]</scope>
    <source>
        <strain evidence="1">51987-8</strain>
    </source>
</reference>
<organism evidence="1 2">
    <name type="scientific">Hypsizygus marmoreus</name>
    <name type="common">White beech mushroom</name>
    <name type="synonym">Agaricus marmoreus</name>
    <dbReference type="NCBI Taxonomy" id="39966"/>
    <lineage>
        <taxon>Eukaryota</taxon>
        <taxon>Fungi</taxon>
        <taxon>Dikarya</taxon>
        <taxon>Basidiomycota</taxon>
        <taxon>Agaricomycotina</taxon>
        <taxon>Agaricomycetes</taxon>
        <taxon>Agaricomycetidae</taxon>
        <taxon>Agaricales</taxon>
        <taxon>Tricholomatineae</taxon>
        <taxon>Lyophyllaceae</taxon>
        <taxon>Hypsizygus</taxon>
    </lineage>
</organism>
<evidence type="ECO:0000313" key="1">
    <source>
        <dbReference type="EMBL" id="RDB19276.1"/>
    </source>
</evidence>
<dbReference type="Proteomes" id="UP000076154">
    <property type="component" value="Unassembled WGS sequence"/>
</dbReference>
<gene>
    <name evidence="1" type="ORF">Hypma_013720</name>
</gene>
<accession>A0A369JKF6</accession>
<dbReference type="EMBL" id="LUEZ02000080">
    <property type="protein sequence ID" value="RDB19276.1"/>
    <property type="molecule type" value="Genomic_DNA"/>
</dbReference>
<keyword evidence="2" id="KW-1185">Reference proteome</keyword>